<keyword evidence="7" id="KW-1185">Reference proteome</keyword>
<dbReference type="Pfam" id="PF23218">
    <property type="entry name" value="PH_AIR9"/>
    <property type="match status" value="1"/>
</dbReference>
<dbReference type="Gene3D" id="2.60.40.2700">
    <property type="match status" value="4"/>
</dbReference>
<accession>A0ABP0TD28</accession>
<dbReference type="Pfam" id="PF23197">
    <property type="entry name" value="IG_AIR9"/>
    <property type="match status" value="9"/>
</dbReference>
<dbReference type="PANTHER" id="PTHR31149">
    <property type="entry name" value="EXPRESSED PROTEIN"/>
    <property type="match status" value="1"/>
</dbReference>
<feature type="compositionally biased region" description="Low complexity" evidence="3">
    <location>
        <begin position="440"/>
        <end position="451"/>
    </location>
</feature>
<keyword evidence="1" id="KW-0433">Leucine-rich repeat</keyword>
<evidence type="ECO:0000259" key="5">
    <source>
        <dbReference type="Pfam" id="PF23218"/>
    </source>
</evidence>
<evidence type="ECO:0000313" key="6">
    <source>
        <dbReference type="EMBL" id="CAK9193566.1"/>
    </source>
</evidence>
<feature type="compositionally biased region" description="Acidic residues" evidence="3">
    <location>
        <begin position="62"/>
        <end position="72"/>
    </location>
</feature>
<evidence type="ECO:0000313" key="7">
    <source>
        <dbReference type="Proteomes" id="UP001497512"/>
    </source>
</evidence>
<feature type="domain" description="AIR9-like A9" evidence="4">
    <location>
        <begin position="1604"/>
        <end position="1672"/>
    </location>
</feature>
<dbReference type="PANTHER" id="PTHR31149:SF11">
    <property type="entry name" value="187-KDA MICROTUBULE-ASSOCIATED PROTEIN AIR9"/>
    <property type="match status" value="1"/>
</dbReference>
<dbReference type="InterPro" id="IPR056287">
    <property type="entry name" value="PH_AIR9"/>
</dbReference>
<feature type="domain" description="AIR9-like A9" evidence="4">
    <location>
        <begin position="911"/>
        <end position="996"/>
    </location>
</feature>
<feature type="domain" description="AIR9 PH-like" evidence="5">
    <location>
        <begin position="1916"/>
        <end position="2008"/>
    </location>
</feature>
<feature type="compositionally biased region" description="Low complexity" evidence="3">
    <location>
        <begin position="301"/>
        <end position="317"/>
    </location>
</feature>
<feature type="region of interest" description="Disordered" evidence="3">
    <location>
        <begin position="127"/>
        <end position="163"/>
    </location>
</feature>
<proteinExistence type="predicted"/>
<evidence type="ECO:0000259" key="4">
    <source>
        <dbReference type="Pfam" id="PF23197"/>
    </source>
</evidence>
<evidence type="ECO:0000256" key="3">
    <source>
        <dbReference type="SAM" id="MobiDB-lite"/>
    </source>
</evidence>
<feature type="compositionally biased region" description="Polar residues" evidence="3">
    <location>
        <begin position="405"/>
        <end position="426"/>
    </location>
</feature>
<dbReference type="InterPro" id="IPR056284">
    <property type="entry name" value="AIR9-like_A9"/>
</dbReference>
<feature type="domain" description="AIR9-like A9" evidence="4">
    <location>
        <begin position="1102"/>
        <end position="1194"/>
    </location>
</feature>
<feature type="region of interest" description="Disordered" evidence="3">
    <location>
        <begin position="178"/>
        <end position="317"/>
    </location>
</feature>
<feature type="compositionally biased region" description="Polar residues" evidence="3">
    <location>
        <begin position="504"/>
        <end position="525"/>
    </location>
</feature>
<evidence type="ECO:0000256" key="2">
    <source>
        <dbReference type="ARBA" id="ARBA00022737"/>
    </source>
</evidence>
<evidence type="ECO:0000256" key="1">
    <source>
        <dbReference type="ARBA" id="ARBA00022614"/>
    </source>
</evidence>
<dbReference type="SUPFAM" id="SSF52075">
    <property type="entry name" value="Outer arm dynein light chain 1"/>
    <property type="match status" value="1"/>
</dbReference>
<feature type="compositionally biased region" description="Low complexity" evidence="3">
    <location>
        <begin position="230"/>
        <end position="244"/>
    </location>
</feature>
<feature type="domain" description="AIR9-like A9" evidence="4">
    <location>
        <begin position="1498"/>
        <end position="1578"/>
    </location>
</feature>
<organism evidence="6 7">
    <name type="scientific">Sphagnum troendelagicum</name>
    <dbReference type="NCBI Taxonomy" id="128251"/>
    <lineage>
        <taxon>Eukaryota</taxon>
        <taxon>Viridiplantae</taxon>
        <taxon>Streptophyta</taxon>
        <taxon>Embryophyta</taxon>
        <taxon>Bryophyta</taxon>
        <taxon>Sphagnophytina</taxon>
        <taxon>Sphagnopsida</taxon>
        <taxon>Sphagnales</taxon>
        <taxon>Sphagnaceae</taxon>
        <taxon>Sphagnum</taxon>
    </lineage>
</organism>
<dbReference type="Gene3D" id="3.80.10.10">
    <property type="entry name" value="Ribonuclease Inhibitor"/>
    <property type="match status" value="1"/>
</dbReference>
<evidence type="ECO:0008006" key="8">
    <source>
        <dbReference type="Google" id="ProtNLM"/>
    </source>
</evidence>
<feature type="compositionally biased region" description="Basic and acidic residues" evidence="3">
    <location>
        <begin position="52"/>
        <end position="61"/>
    </location>
</feature>
<dbReference type="Pfam" id="PF12799">
    <property type="entry name" value="LRR_4"/>
    <property type="match status" value="1"/>
</dbReference>
<feature type="region of interest" description="Disordered" evidence="3">
    <location>
        <begin position="333"/>
        <end position="590"/>
    </location>
</feature>
<feature type="domain" description="AIR9-like A9" evidence="4">
    <location>
        <begin position="1207"/>
        <end position="1289"/>
    </location>
</feature>
<feature type="domain" description="AIR9-like A9" evidence="4">
    <location>
        <begin position="1008"/>
        <end position="1092"/>
    </location>
</feature>
<reference evidence="6" key="1">
    <citation type="submission" date="2024-02" db="EMBL/GenBank/DDBJ databases">
        <authorList>
            <consortium name="ELIXIR-Norway"/>
            <consortium name="Elixir Norway"/>
        </authorList>
    </citation>
    <scope>NUCLEOTIDE SEQUENCE</scope>
</reference>
<feature type="compositionally biased region" description="Polar residues" evidence="3">
    <location>
        <begin position="148"/>
        <end position="157"/>
    </location>
</feature>
<feature type="compositionally biased region" description="Polar residues" evidence="3">
    <location>
        <begin position="275"/>
        <end position="289"/>
    </location>
</feature>
<protein>
    <recommendedName>
        <fullName evidence="8">Outer arm dynein light chain 1</fullName>
    </recommendedName>
</protein>
<dbReference type="EMBL" id="OZ019902">
    <property type="protein sequence ID" value="CAK9193566.1"/>
    <property type="molecule type" value="Genomic_DNA"/>
</dbReference>
<dbReference type="InterPro" id="IPR001611">
    <property type="entry name" value="Leu-rich_rpt"/>
</dbReference>
<keyword evidence="2" id="KW-0677">Repeat</keyword>
<dbReference type="Proteomes" id="UP001497512">
    <property type="component" value="Chromosome 10"/>
</dbReference>
<feature type="region of interest" description="Disordered" evidence="3">
    <location>
        <begin position="52"/>
        <end position="95"/>
    </location>
</feature>
<feature type="domain" description="AIR9-like A9" evidence="4">
    <location>
        <begin position="1399"/>
        <end position="1483"/>
    </location>
</feature>
<feature type="domain" description="AIR9-like A9" evidence="4">
    <location>
        <begin position="1793"/>
        <end position="1879"/>
    </location>
</feature>
<feature type="compositionally biased region" description="Polar residues" evidence="3">
    <location>
        <begin position="358"/>
        <end position="378"/>
    </location>
</feature>
<dbReference type="PROSITE" id="PS51450">
    <property type="entry name" value="LRR"/>
    <property type="match status" value="2"/>
</dbReference>
<dbReference type="SMART" id="SM00365">
    <property type="entry name" value="LRR_SD22"/>
    <property type="match status" value="4"/>
</dbReference>
<feature type="domain" description="AIR9-like A9" evidence="4">
    <location>
        <begin position="1305"/>
        <end position="1384"/>
    </location>
</feature>
<gene>
    <name evidence="6" type="ORF">CSSPTR1EN2_LOCUS2090</name>
</gene>
<name>A0ABP0TD28_9BRYO</name>
<dbReference type="InterPro" id="IPR032675">
    <property type="entry name" value="LRR_dom_sf"/>
</dbReference>
<sequence>MVNFASENGLMDGVEVDKSELPMTALDEKLVPEGSEGELVVSDSEEGYIYHSWKDGSLKAGDDDDDDDDDENDARSSKSSAWTVPRGGGKMNGHGVEVLQVMTRADEGLDAGVEHWVPVSAPMAEESVGSISNGNAGKESSPLKAVGNNKTKASTTGAPVRVGVNNVRKLPTVSSMLLKKNPSVTPRTVVPQSPKPFLRSSSSRAAARRLEAESGDALIPDPENVNAKVLSSNSNSASLTASRTPSIIKRSTSVPREPPGVLSTRRASVGPGTLTPLSLPSRTPISYSDTHTRRASLSGASTPTSISRQSSLSSFSSFTRSVDLSSAELKRWTAAASRNTPVLKASGRPSSVYGGSPSAPTSPKSGPSNYLKRSSPSISAAIKVGHEPGKLLSKPVAPSLKGESSPDSSHVAKSSPSTGSYKSPGTNGAPGKTALRKKVSPTPSLPRRTSSFADLGGSTTCQLSVSASFSSPGDRIQSLSPNAAKLSSSPSFASPVEKAMGSHKSFSSNGKLSPSLPISSASRGSLSKHGPSSLPVSDRPTRPSSPPVVADRGPSMLTRRKSSTPESRDLRVTVQSSPEGKAGDDSQLDLRGQKVRTLDISAVNLAPNMEFVYLRDHKLSTLNGIEVLKRVKVLDLSFNEFHSAGLEPLITCKALQQLYLAGNQITSLSGLPQLPNLEFLSVAQNQIQSLAMASQPRLQVLAASKNKISSFKGFPHLPALEHLRLEENPILNAFHVEAQAILLVGPTLKKFNNLDISAEELELAHLYPASTALCIRGGWELCHLEDAPESTAQFLASQWSESLPAGYVLKKAHVDHPYEEDPCRCEFLFEKVEGTFEDSELSLQYKWFIGDKTPANFVAIEGAESDMYWPKHEDVGKCLKVECSIVLGQTNYPPVFAISSPVSSGTGCPKVLHLEVEGEPTEGNIIKGSAVVAWCGGTPGKSVSSWLRRANDASPVAIMGAEDSEYQLTLDDVGYSLIFMLTPVTEEGVKGEPQYAATALIDAAPPKVSAVQILGDVVEGNVICGTGKYTGGTEGASKFKWLRENLNSGEYVLVSGGTSEYFLTDQDVGSHIMFVYTPVNEEGLEGNPVTAITSMVLLAPPKVEKLKIVGDLQEGSKIAVDAIFTGGTEGASRVQWFKKRTANLPIEDGQIEPLSSSKVAKAFRIPLAAVGHYLVAKYTPVRSDGESGKPAFAISDGTVEMLPPGLTFLSIAGSYVEGETLKAHYGYAGGYEGASQYNWYLHRNENDPGTLVPEVAGQLQYKLTRQAVNKIVSFKCKPVREDGLAGEWKVTFGMERVRAGSPKLLSLHIVGELTEGEVLQVEKEYWGGEEGSSKVQWFLTRPDGTQREIKGAVCQSYKVQSEDIGGLLCVSYEPYRSDGATGPILVSSTVGPVAPALPSCTSLEICGSPVEGGSLSFRASYRGGEKGVCTHEWVRLNPDGSSDALSTTEILDLTPEDVGCRIELLFTPVRKDGCRGNPQSVVSTVVADGEPEGIDLVIPQCFEDVEVVPRKAYFGGQEGEGGYTWYRTANKPRDGHLPDDAEFLSESEVYIPKQDDVGSYLVLQWVPVRDDGRRGTPIIGHSNLPVAPALPLVRNVTVKEVSPGTFVGEGEYSGGSEGKSAACWYRQTTGGIRSLIAGANTKTYVVTDADYTCSLVFGYTPVRADGVSGKMVVSEPSALIYPELPRIQKLVVSGKPVEGETLTALEVIPKGDSQQLSWDRYKHDIKYQWLRSSHPDSTESFEPLPSQRACTYRVRLEDVGYCLRCECILTDVFGRSGEPAFAVTPLVTSGLPKVENLEIEGRGYHTSLYAVRGIYSGGKEGKSTLQWFRAIAGSPDLIPIPGEVGRMYEAKVDDVGYRLVAVYHPMREDGVEGSPVTASTNPVIVDPEVAKEVKLKLELGAVKFEALRDCDQSTMKTAQQQGIGSLDRRILDVNRKRVKVIKPGSKTHFASTEIRGTYAPPFHVEVFRNDQHRLKIVIDSENEVDLMVQSRHLRDVIVLVISGFSQRFNSTPLNLLLKT</sequence>
<dbReference type="InterPro" id="IPR025875">
    <property type="entry name" value="Leu-rich_rpt_4"/>
</dbReference>
<feature type="compositionally biased region" description="Polar residues" evidence="3">
    <location>
        <begin position="457"/>
        <end position="492"/>
    </location>
</feature>